<evidence type="ECO:0000313" key="9">
    <source>
        <dbReference type="Proteomes" id="UP000186364"/>
    </source>
</evidence>
<dbReference type="PANTHER" id="PTHR13748">
    <property type="entry name" value="COBW-RELATED"/>
    <property type="match status" value="1"/>
</dbReference>
<keyword evidence="9" id="KW-1185">Reference proteome</keyword>
<evidence type="ECO:0000259" key="7">
    <source>
        <dbReference type="SMART" id="SM00833"/>
    </source>
</evidence>
<reference evidence="8 9" key="1">
    <citation type="submission" date="2016-09" db="EMBL/GenBank/DDBJ databases">
        <title>Rhizobium sp. nov., a novel species isolated from the rice rhizosphere.</title>
        <authorList>
            <person name="Zhao J."/>
            <person name="Zhang X."/>
        </authorList>
    </citation>
    <scope>NUCLEOTIDE SEQUENCE [LARGE SCALE GENOMIC DNA]</scope>
    <source>
        <strain evidence="8 9">1.7048</strain>
    </source>
</reference>
<dbReference type="GO" id="GO:0000166">
    <property type="term" value="F:nucleotide binding"/>
    <property type="evidence" value="ECO:0007669"/>
    <property type="project" value="UniProtKB-KW"/>
</dbReference>
<dbReference type="Gene3D" id="3.40.50.300">
    <property type="entry name" value="P-loop containing nucleotide triphosphate hydrolases"/>
    <property type="match status" value="1"/>
</dbReference>
<evidence type="ECO:0000256" key="6">
    <source>
        <dbReference type="ARBA" id="ARBA00049117"/>
    </source>
</evidence>
<comment type="catalytic activity">
    <reaction evidence="6">
        <text>GTP + H2O = GDP + phosphate + H(+)</text>
        <dbReference type="Rhea" id="RHEA:19669"/>
        <dbReference type="ChEBI" id="CHEBI:15377"/>
        <dbReference type="ChEBI" id="CHEBI:15378"/>
        <dbReference type="ChEBI" id="CHEBI:37565"/>
        <dbReference type="ChEBI" id="CHEBI:43474"/>
        <dbReference type="ChEBI" id="CHEBI:58189"/>
    </reaction>
    <physiologicalReaction direction="left-to-right" evidence="6">
        <dbReference type="Rhea" id="RHEA:19670"/>
    </physiologicalReaction>
</comment>
<sequence>MIWPLRKARTQDRASAESASEPAAIPVFLLTGFLGAGKTTLLNRILADPRFADSAVVINEFGAVSVDHDLVRAGPAQVTVTSSGCLCCTVSSDLRGALFALQEERAKGLGTAFARVIVETTGLADPAPVVAGLIPGTLPAFGLRDHVVARRFRLARVIAAFDCEHGAGPLEHHFECWKQLAFADDIVLTKGDRAPAAPWKAEIAALNPSARLHESMAPDFDLAALLEASSYDAATKPEDVAGWLALEALAQKAPSAAPLPGPSSAPITAAVAMAGPSASRHGGIATLSLIQDGPVDRTAFSTFLQMLAAAPRGSGELLRVKGLVAYRDAPDRPEIIHMVQHALCPARPLDGWPSDDRRSRLVVIGRDLREEPLRKLFDVTRR</sequence>
<protein>
    <recommendedName>
        <fullName evidence="7">CobW C-terminal domain-containing protein</fullName>
    </recommendedName>
</protein>
<evidence type="ECO:0000256" key="4">
    <source>
        <dbReference type="ARBA" id="ARBA00034320"/>
    </source>
</evidence>
<dbReference type="GO" id="GO:0016787">
    <property type="term" value="F:hydrolase activity"/>
    <property type="evidence" value="ECO:0007669"/>
    <property type="project" value="UniProtKB-KW"/>
</dbReference>
<keyword evidence="1" id="KW-0547">Nucleotide-binding</keyword>
<dbReference type="AlphaFoldDB" id="A0A1Q9B3F8"/>
<organism evidence="8 9">
    <name type="scientific">Xaviernesmea oryzae</name>
    <dbReference type="NCBI Taxonomy" id="464029"/>
    <lineage>
        <taxon>Bacteria</taxon>
        <taxon>Pseudomonadati</taxon>
        <taxon>Pseudomonadota</taxon>
        <taxon>Alphaproteobacteria</taxon>
        <taxon>Hyphomicrobiales</taxon>
        <taxon>Rhizobiaceae</taxon>
        <taxon>Rhizobium/Agrobacterium group</taxon>
        <taxon>Xaviernesmea</taxon>
    </lineage>
</organism>
<dbReference type="SMART" id="SM00833">
    <property type="entry name" value="CobW_C"/>
    <property type="match status" value="1"/>
</dbReference>
<dbReference type="OrthoDB" id="9808822at2"/>
<comment type="similarity">
    <text evidence="4">Belongs to the SIMIBI class G3E GTPase family. ZNG1 subfamily.</text>
</comment>
<dbReference type="InterPro" id="IPR011629">
    <property type="entry name" value="CobW-like_C"/>
</dbReference>
<gene>
    <name evidence="8" type="ORF">BJF93_01970</name>
</gene>
<comment type="caution">
    <text evidence="8">The sequence shown here is derived from an EMBL/GenBank/DDBJ whole genome shotgun (WGS) entry which is preliminary data.</text>
</comment>
<feature type="domain" description="CobW C-terminal" evidence="7">
    <location>
        <begin position="284"/>
        <end position="381"/>
    </location>
</feature>
<dbReference type="InterPro" id="IPR027417">
    <property type="entry name" value="P-loop_NTPase"/>
</dbReference>
<dbReference type="InterPro" id="IPR036627">
    <property type="entry name" value="CobW-likC_sf"/>
</dbReference>
<dbReference type="PANTHER" id="PTHR13748:SF59">
    <property type="entry name" value="COBW C-TERMINAL DOMAIN-CONTAINING PROTEIN"/>
    <property type="match status" value="1"/>
</dbReference>
<dbReference type="Pfam" id="PF07683">
    <property type="entry name" value="CobW_C"/>
    <property type="match status" value="1"/>
</dbReference>
<dbReference type="Proteomes" id="UP000186364">
    <property type="component" value="Unassembled WGS sequence"/>
</dbReference>
<dbReference type="CDD" id="cd03112">
    <property type="entry name" value="CobW-like"/>
    <property type="match status" value="1"/>
</dbReference>
<keyword evidence="2" id="KW-0378">Hydrolase</keyword>
<evidence type="ECO:0000256" key="3">
    <source>
        <dbReference type="ARBA" id="ARBA00023186"/>
    </source>
</evidence>
<dbReference type="RefSeq" id="WP_075625507.1">
    <property type="nucleotide sequence ID" value="NZ_FOAM01000022.1"/>
</dbReference>
<dbReference type="EMBL" id="MKIP01000024">
    <property type="protein sequence ID" value="OLP62579.1"/>
    <property type="molecule type" value="Genomic_DNA"/>
</dbReference>
<dbReference type="InterPro" id="IPR051316">
    <property type="entry name" value="Zinc-reg_GTPase_activator"/>
</dbReference>
<evidence type="ECO:0000256" key="1">
    <source>
        <dbReference type="ARBA" id="ARBA00022741"/>
    </source>
</evidence>
<dbReference type="Pfam" id="PF02492">
    <property type="entry name" value="cobW"/>
    <property type="match status" value="1"/>
</dbReference>
<keyword evidence="3" id="KW-0143">Chaperone</keyword>
<name>A0A1Q9B3F8_9HYPH</name>
<comment type="function">
    <text evidence="5">Zinc chaperone that directly transfers zinc cofactor to target proteins, thereby activating them. Zinc is transferred from the CXCC motif in the GTPase domain to the zinc binding site in target proteins in a process requiring GTP hydrolysis.</text>
</comment>
<proteinExistence type="inferred from homology"/>
<dbReference type="Gene3D" id="3.30.1220.10">
    <property type="entry name" value="CobW-like, C-terminal domain"/>
    <property type="match status" value="1"/>
</dbReference>
<dbReference type="SUPFAM" id="SSF52540">
    <property type="entry name" value="P-loop containing nucleoside triphosphate hydrolases"/>
    <property type="match status" value="1"/>
</dbReference>
<accession>A0A1Q9B3F8</accession>
<evidence type="ECO:0000313" key="8">
    <source>
        <dbReference type="EMBL" id="OLP62579.1"/>
    </source>
</evidence>
<dbReference type="SUPFAM" id="SSF90002">
    <property type="entry name" value="Hypothetical protein YjiA, C-terminal domain"/>
    <property type="match status" value="1"/>
</dbReference>
<evidence type="ECO:0000256" key="5">
    <source>
        <dbReference type="ARBA" id="ARBA00045658"/>
    </source>
</evidence>
<dbReference type="InterPro" id="IPR003495">
    <property type="entry name" value="CobW/HypB/UreG_nucleotide-bd"/>
</dbReference>
<evidence type="ECO:0000256" key="2">
    <source>
        <dbReference type="ARBA" id="ARBA00022801"/>
    </source>
</evidence>